<reference evidence="2" key="1">
    <citation type="submission" date="2020-12" db="EMBL/GenBank/DDBJ databases">
        <title>Sedimentitalea sp. nov., isolated from sand in Incheon.</title>
        <authorList>
            <person name="Kim W."/>
        </authorList>
    </citation>
    <scope>NUCLEOTIDE SEQUENCE</scope>
    <source>
        <strain evidence="2">CAU 1593</strain>
    </source>
</reference>
<organism evidence="2 3">
    <name type="scientific">Sedimentitalea arenosa</name>
    <dbReference type="NCBI Taxonomy" id="2798803"/>
    <lineage>
        <taxon>Bacteria</taxon>
        <taxon>Pseudomonadati</taxon>
        <taxon>Pseudomonadota</taxon>
        <taxon>Alphaproteobacteria</taxon>
        <taxon>Rhodobacterales</taxon>
        <taxon>Paracoccaceae</taxon>
        <taxon>Sedimentitalea</taxon>
    </lineage>
</organism>
<evidence type="ECO:0000313" key="2">
    <source>
        <dbReference type="EMBL" id="MBJ6373324.1"/>
    </source>
</evidence>
<dbReference type="RefSeq" id="WP_199026202.1">
    <property type="nucleotide sequence ID" value="NZ_JAELVR010000013.1"/>
</dbReference>
<keyword evidence="3" id="KW-1185">Reference proteome</keyword>
<evidence type="ECO:0000313" key="3">
    <source>
        <dbReference type="Proteomes" id="UP000619079"/>
    </source>
</evidence>
<keyword evidence="1" id="KW-0732">Signal</keyword>
<feature type="signal peptide" evidence="1">
    <location>
        <begin position="1"/>
        <end position="19"/>
    </location>
</feature>
<proteinExistence type="predicted"/>
<dbReference type="EMBL" id="JAELVR010000013">
    <property type="protein sequence ID" value="MBJ6373324.1"/>
    <property type="molecule type" value="Genomic_DNA"/>
</dbReference>
<feature type="chain" id="PRO_5035151437" evidence="1">
    <location>
        <begin position="20"/>
        <end position="116"/>
    </location>
</feature>
<accession>A0A8J7JJB1</accession>
<dbReference type="Proteomes" id="UP000619079">
    <property type="component" value="Unassembled WGS sequence"/>
</dbReference>
<gene>
    <name evidence="2" type="ORF">JF290_17490</name>
</gene>
<sequence length="116" mass="12546">MIRAVTIALAASLAVGVSAQTAEERFNDYPTVARADYVFACMATNGQSRRALEKCSCSIDVIASILPYEKYVEAETVLSMQLVGGERTSIFRSSAMASNLVADLRRAQAEAEILCF</sequence>
<evidence type="ECO:0000256" key="1">
    <source>
        <dbReference type="SAM" id="SignalP"/>
    </source>
</evidence>
<dbReference type="AlphaFoldDB" id="A0A8J7JJB1"/>
<name>A0A8J7JJB1_9RHOB</name>
<comment type="caution">
    <text evidence="2">The sequence shown here is derived from an EMBL/GenBank/DDBJ whole genome shotgun (WGS) entry which is preliminary data.</text>
</comment>
<protein>
    <submittedName>
        <fullName evidence="2">Uncharacterized protein</fullName>
    </submittedName>
</protein>